<evidence type="ECO:0000313" key="2">
    <source>
        <dbReference type="EMBL" id="KAK7042008.1"/>
    </source>
</evidence>
<dbReference type="EMBL" id="JAWWNJ010000013">
    <property type="protein sequence ID" value="KAK7042008.1"/>
    <property type="molecule type" value="Genomic_DNA"/>
</dbReference>
<sequence length="266" mass="29336">MNRFVTCDRDGSTCGSIRKNRATNQISDQTVYKAANLPHDGSSFLSPPLLASVCFPFQPFILAHAASTLEKLPEGESRSRITSLVRSPPLALVVPPSPLFLHHPLPFIVHPESKPAILRTGSPPRQCCLARCTILTPVRSSPISSPSDTRLPRLRFSPPCATFPNHSPSQASTSSYWFPTVWNAVRVFQAEMLPATRRRLGDACHSFLFVVIVVVVPCRGIILFPQYTRSQVTLVLPKHLQRACPKSNAQSHVLIFGPSPNDNHHP</sequence>
<comment type="caution">
    <text evidence="2">The sequence shown here is derived from an EMBL/GenBank/DDBJ whole genome shotgun (WGS) entry which is preliminary data.</text>
</comment>
<name>A0AAW0CRU3_9AGAR</name>
<protein>
    <submittedName>
        <fullName evidence="2">Uncharacterized protein</fullName>
    </submittedName>
</protein>
<keyword evidence="3" id="KW-1185">Reference proteome</keyword>
<keyword evidence="1" id="KW-0472">Membrane</keyword>
<evidence type="ECO:0000313" key="3">
    <source>
        <dbReference type="Proteomes" id="UP001362999"/>
    </source>
</evidence>
<organism evidence="2 3">
    <name type="scientific">Favolaschia claudopus</name>
    <dbReference type="NCBI Taxonomy" id="2862362"/>
    <lineage>
        <taxon>Eukaryota</taxon>
        <taxon>Fungi</taxon>
        <taxon>Dikarya</taxon>
        <taxon>Basidiomycota</taxon>
        <taxon>Agaricomycotina</taxon>
        <taxon>Agaricomycetes</taxon>
        <taxon>Agaricomycetidae</taxon>
        <taxon>Agaricales</taxon>
        <taxon>Marasmiineae</taxon>
        <taxon>Mycenaceae</taxon>
        <taxon>Favolaschia</taxon>
    </lineage>
</organism>
<evidence type="ECO:0000256" key="1">
    <source>
        <dbReference type="SAM" id="Phobius"/>
    </source>
</evidence>
<keyword evidence="1" id="KW-0812">Transmembrane</keyword>
<keyword evidence="1" id="KW-1133">Transmembrane helix</keyword>
<gene>
    <name evidence="2" type="ORF">R3P38DRAFT_2888096</name>
</gene>
<feature type="transmembrane region" description="Helical" evidence="1">
    <location>
        <begin position="207"/>
        <end position="227"/>
    </location>
</feature>
<dbReference type="Proteomes" id="UP001362999">
    <property type="component" value="Unassembled WGS sequence"/>
</dbReference>
<accession>A0AAW0CRU3</accession>
<dbReference type="AlphaFoldDB" id="A0AAW0CRU3"/>
<proteinExistence type="predicted"/>
<reference evidence="2 3" key="1">
    <citation type="journal article" date="2024" name="J Genomics">
        <title>Draft genome sequencing and assembly of Favolaschia claudopus CIRM-BRFM 2984 isolated from oak limbs.</title>
        <authorList>
            <person name="Navarro D."/>
            <person name="Drula E."/>
            <person name="Chaduli D."/>
            <person name="Cazenave R."/>
            <person name="Ahrendt S."/>
            <person name="Wang J."/>
            <person name="Lipzen A."/>
            <person name="Daum C."/>
            <person name="Barry K."/>
            <person name="Grigoriev I.V."/>
            <person name="Favel A."/>
            <person name="Rosso M.N."/>
            <person name="Martin F."/>
        </authorList>
    </citation>
    <scope>NUCLEOTIDE SEQUENCE [LARGE SCALE GENOMIC DNA]</scope>
    <source>
        <strain evidence="2 3">CIRM-BRFM 2984</strain>
    </source>
</reference>